<dbReference type="Proteomes" id="UP000054937">
    <property type="component" value="Unassembled WGS sequence"/>
</dbReference>
<feature type="transmembrane region" description="Helical" evidence="3">
    <location>
        <begin position="403"/>
        <end position="429"/>
    </location>
</feature>
<reference evidence="4 5" key="1">
    <citation type="journal article" date="2015" name="Sci. Rep.">
        <title>Genome of the facultative scuticociliatosis pathogen Pseudocohnilembus persalinus provides insight into its virulence through horizontal gene transfer.</title>
        <authorList>
            <person name="Xiong J."/>
            <person name="Wang G."/>
            <person name="Cheng J."/>
            <person name="Tian M."/>
            <person name="Pan X."/>
            <person name="Warren A."/>
            <person name="Jiang C."/>
            <person name="Yuan D."/>
            <person name="Miao W."/>
        </authorList>
    </citation>
    <scope>NUCLEOTIDE SEQUENCE [LARGE SCALE GENOMIC DNA]</scope>
    <source>
        <strain evidence="4">36N120E</strain>
    </source>
</reference>
<dbReference type="SUPFAM" id="SSF103473">
    <property type="entry name" value="MFS general substrate transporter"/>
    <property type="match status" value="1"/>
</dbReference>
<feature type="transmembrane region" description="Helical" evidence="3">
    <location>
        <begin position="502"/>
        <end position="525"/>
    </location>
</feature>
<dbReference type="Pfam" id="PF13347">
    <property type="entry name" value="MFS_2"/>
    <property type="match status" value="2"/>
</dbReference>
<evidence type="ECO:0000256" key="2">
    <source>
        <dbReference type="SAM" id="Coils"/>
    </source>
</evidence>
<keyword evidence="3" id="KW-1133">Transmembrane helix</keyword>
<feature type="transmembrane region" description="Helical" evidence="3">
    <location>
        <begin position="449"/>
        <end position="469"/>
    </location>
</feature>
<accession>A0A0V0QI53</accession>
<name>A0A0V0QI53_PSEPJ</name>
<dbReference type="InterPro" id="IPR039672">
    <property type="entry name" value="MFS_2"/>
</dbReference>
<evidence type="ECO:0000313" key="4">
    <source>
        <dbReference type="EMBL" id="KRX01868.1"/>
    </source>
</evidence>
<feature type="transmembrane region" description="Helical" evidence="3">
    <location>
        <begin position="571"/>
        <end position="593"/>
    </location>
</feature>
<feature type="transmembrane region" description="Helical" evidence="3">
    <location>
        <begin position="201"/>
        <end position="221"/>
    </location>
</feature>
<dbReference type="PANTHER" id="PTHR11328">
    <property type="entry name" value="MAJOR FACILITATOR SUPERFAMILY DOMAIN-CONTAINING PROTEIN"/>
    <property type="match status" value="1"/>
</dbReference>
<dbReference type="InParanoid" id="A0A0V0QI53"/>
<evidence type="ECO:0000313" key="5">
    <source>
        <dbReference type="Proteomes" id="UP000054937"/>
    </source>
</evidence>
<dbReference type="GO" id="GO:0015293">
    <property type="term" value="F:symporter activity"/>
    <property type="evidence" value="ECO:0007669"/>
    <property type="project" value="InterPro"/>
</dbReference>
<dbReference type="AlphaFoldDB" id="A0A0V0QI53"/>
<dbReference type="GO" id="GO:0008643">
    <property type="term" value="P:carbohydrate transport"/>
    <property type="evidence" value="ECO:0007669"/>
    <property type="project" value="InterPro"/>
</dbReference>
<feature type="transmembrane region" description="Helical" evidence="3">
    <location>
        <begin position="126"/>
        <end position="145"/>
    </location>
</feature>
<feature type="transmembrane region" description="Helical" evidence="3">
    <location>
        <begin position="537"/>
        <end position="559"/>
    </location>
</feature>
<protein>
    <submittedName>
        <fullName evidence="4">Major facilitator superfamily domain, general substrate transporter</fullName>
    </submittedName>
</protein>
<keyword evidence="3" id="KW-0812">Transmembrane</keyword>
<feature type="transmembrane region" description="Helical" evidence="3">
    <location>
        <begin position="478"/>
        <end position="496"/>
    </location>
</feature>
<feature type="transmembrane region" description="Helical" evidence="3">
    <location>
        <begin position="227"/>
        <end position="248"/>
    </location>
</feature>
<dbReference type="OrthoDB" id="1730117at2759"/>
<proteinExistence type="inferred from homology"/>
<dbReference type="GO" id="GO:0005886">
    <property type="term" value="C:plasma membrane"/>
    <property type="evidence" value="ECO:0007669"/>
    <property type="project" value="TreeGrafter"/>
</dbReference>
<comment type="similarity">
    <text evidence="1">Belongs to the major facilitator superfamily.</text>
</comment>
<gene>
    <name evidence="4" type="ORF">PPERSA_00490</name>
</gene>
<dbReference type="PANTHER" id="PTHR11328:SF28">
    <property type="entry name" value="MAJOR FACILITATOR SUPERFAMILY DOMAIN-CONTAINING PROTEIN 12"/>
    <property type="match status" value="1"/>
</dbReference>
<keyword evidence="5" id="KW-1185">Reference proteome</keyword>
<dbReference type="EMBL" id="LDAU01000162">
    <property type="protein sequence ID" value="KRX01868.1"/>
    <property type="molecule type" value="Genomic_DNA"/>
</dbReference>
<feature type="coiled-coil region" evidence="2">
    <location>
        <begin position="293"/>
        <end position="330"/>
    </location>
</feature>
<keyword evidence="2" id="KW-0175">Coiled coil</keyword>
<comment type="caution">
    <text evidence="4">The sequence shown here is derived from an EMBL/GenBank/DDBJ whole genome shotgun (WGS) entry which is preliminary data.</text>
</comment>
<dbReference type="InterPro" id="IPR036259">
    <property type="entry name" value="MFS_trans_sf"/>
</dbReference>
<organism evidence="4 5">
    <name type="scientific">Pseudocohnilembus persalinus</name>
    <name type="common">Ciliate</name>
    <dbReference type="NCBI Taxonomy" id="266149"/>
    <lineage>
        <taxon>Eukaryota</taxon>
        <taxon>Sar</taxon>
        <taxon>Alveolata</taxon>
        <taxon>Ciliophora</taxon>
        <taxon>Intramacronucleata</taxon>
        <taxon>Oligohymenophorea</taxon>
        <taxon>Scuticociliatia</taxon>
        <taxon>Philasterida</taxon>
        <taxon>Pseudocohnilembidae</taxon>
        <taxon>Pseudocohnilembus</taxon>
    </lineage>
</organism>
<feature type="transmembrane region" description="Helical" evidence="3">
    <location>
        <begin position="157"/>
        <end position="174"/>
    </location>
</feature>
<keyword evidence="3" id="KW-0472">Membrane</keyword>
<dbReference type="OMA" id="MMAKEND"/>
<dbReference type="Gene3D" id="1.20.1250.20">
    <property type="entry name" value="MFS general substrate transporter like domains"/>
    <property type="match status" value="2"/>
</dbReference>
<evidence type="ECO:0000256" key="1">
    <source>
        <dbReference type="ARBA" id="ARBA00008335"/>
    </source>
</evidence>
<sequence>MSEEDDILRPLNRDIQDSEYQKDTEIEPQLEPVITTKDISKKLDITKKYKFDDLTTLNFWGYSVGHFFNDLCAAVWFNYLPYYLSAVRNFDAQYAVLSGQFCDGIATPVVGLLSDRTNTSIGKRTPWYLFGTILVCVTFLPIYIYQITEGASSAMEMLFFISLPGLFNVGWASVQISNMSLVPSLTCCTSRRDILNSRRNTMTFVANIAVFIICLIFTITFEEAKDTFEALAIVIVILGLLLTAFFLFTVKEVPLCRAATEQAKFLKDLLDQKVKQQIEKIVKNKSKVNQDQNKNKNQSNMIMEQDNDALKQQEDQNEEQDQMFRNTLKQQKNPKKSKNTMSMGSMMMAKENDIEFQVEEDGTVHQSLSSLRMTLKAREIQQKRMSSQEGNKSNWKQWFRESMFYICAAIYMLVRLYCNVTQSLLQFYLPTVLQFGDEGSNALSTQATVVPLVMFIFSSVTSSFVEILFQKIGRKRTYLIGFLFGCASTVGLLLLSVETKQWVYLVAAIIGVAQALCLNTGITLISDVIGVRGSEGAFVFGVYSFLDKFLTGIVMFVILAFKSFEDSPSAIAWTISLVPFVSIVGAGICIYFIQTKNDGFKHNNQSNVSVCSQTKEIEQLNKELAV</sequence>
<evidence type="ECO:0000256" key="3">
    <source>
        <dbReference type="SAM" id="Phobius"/>
    </source>
</evidence>